<gene>
    <name evidence="1" type="ORF">HD598_001827</name>
</gene>
<protein>
    <submittedName>
        <fullName evidence="1">Uncharacterized protein</fullName>
    </submittedName>
</protein>
<comment type="caution">
    <text evidence="1">The sequence shown here is derived from an EMBL/GenBank/DDBJ whole genome shotgun (WGS) entry which is preliminary data.</text>
</comment>
<accession>A0A7W8X092</accession>
<reference evidence="1 2" key="1">
    <citation type="submission" date="2020-08" db="EMBL/GenBank/DDBJ databases">
        <title>Sequencing the genomes of 1000 actinobacteria strains.</title>
        <authorList>
            <person name="Klenk H.-P."/>
        </authorList>
    </citation>
    <scope>NUCLEOTIDE SEQUENCE [LARGE SCALE GENOMIC DNA]</scope>
    <source>
        <strain evidence="1 2">DSM 105783</strain>
    </source>
</reference>
<organism evidence="1 2">
    <name type="scientific">Neomicrococcus aestuarii</name>
    <dbReference type="NCBI Taxonomy" id="556325"/>
    <lineage>
        <taxon>Bacteria</taxon>
        <taxon>Bacillati</taxon>
        <taxon>Actinomycetota</taxon>
        <taxon>Actinomycetes</taxon>
        <taxon>Micrococcales</taxon>
        <taxon>Micrococcaceae</taxon>
        <taxon>Neomicrococcus</taxon>
    </lineage>
</organism>
<sequence length="61" mass="6854">MNFLAAPGGILSKCITVATMQEHSGGNHNVAPKNYLVKAGFFDRNEYNQVAKFIRDYYTKL</sequence>
<proteinExistence type="predicted"/>
<dbReference type="EMBL" id="JACHDR010000001">
    <property type="protein sequence ID" value="MBB5513140.1"/>
    <property type="molecule type" value="Genomic_DNA"/>
</dbReference>
<dbReference type="Proteomes" id="UP000580797">
    <property type="component" value="Unassembled WGS sequence"/>
</dbReference>
<evidence type="ECO:0000313" key="1">
    <source>
        <dbReference type="EMBL" id="MBB5513140.1"/>
    </source>
</evidence>
<evidence type="ECO:0000313" key="2">
    <source>
        <dbReference type="Proteomes" id="UP000580797"/>
    </source>
</evidence>
<dbReference type="AlphaFoldDB" id="A0A7W8X092"/>
<dbReference type="RefSeq" id="WP_183665338.1">
    <property type="nucleotide sequence ID" value="NZ_BAAARH010000002.1"/>
</dbReference>
<name>A0A7W8X092_9MICC</name>